<dbReference type="PATRIC" id="fig|1042209.11.peg.3944"/>
<name>A0A010T813_PSEFL</name>
<dbReference type="Gene3D" id="2.30.140.50">
    <property type="entry name" value="Protein of unknown function DUF2790"/>
    <property type="match status" value="1"/>
</dbReference>
<evidence type="ECO:0000313" key="2">
    <source>
        <dbReference type="EMBL" id="EXF93572.1"/>
    </source>
</evidence>
<sequence>MNMRILLVASALACTGFTGLALADSAPSQPVPYHYGMSLHVKKVVSMTEPTTQDCKVVTAEMKFIDNVGKQEDISYLKLSDACSYQN</sequence>
<dbReference type="OrthoDB" id="7017737at2"/>
<reference evidence="2 3" key="1">
    <citation type="journal article" date="2011" name="J. Bacteriol.">
        <title>Draft genome sequence of the polycyclic aromatic hydrocarbon-degrading, genetically engineered bioluminescent bioreporter Pseudomonas fluorescens HK44.</title>
        <authorList>
            <person name="Chauhan A."/>
            <person name="Layton A.C."/>
            <person name="Williams D.E."/>
            <person name="Smartt A.E."/>
            <person name="Ripp S."/>
            <person name="Karpinets T.V."/>
            <person name="Brown S.D."/>
            <person name="Sayler G.S."/>
        </authorList>
    </citation>
    <scope>NUCLEOTIDE SEQUENCE [LARGE SCALE GENOMIC DNA]</scope>
    <source>
        <strain evidence="2 3">HK44</strain>
    </source>
</reference>
<evidence type="ECO:0000256" key="1">
    <source>
        <dbReference type="SAM" id="SignalP"/>
    </source>
</evidence>
<dbReference type="InterPro" id="IPR021245">
    <property type="entry name" value="DUF2790"/>
</dbReference>
<dbReference type="EMBL" id="AFOY02000015">
    <property type="protein sequence ID" value="EXF93572.1"/>
    <property type="molecule type" value="Genomic_DNA"/>
</dbReference>
<evidence type="ECO:0000313" key="3">
    <source>
        <dbReference type="Proteomes" id="UP000022611"/>
    </source>
</evidence>
<dbReference type="RefSeq" id="WP_019690163.1">
    <property type="nucleotide sequence ID" value="NZ_AFOY02000015.1"/>
</dbReference>
<gene>
    <name evidence="2" type="ORF">HK44_007810</name>
</gene>
<protein>
    <recommendedName>
        <fullName evidence="4">DUF2790 domain-containing protein</fullName>
    </recommendedName>
</protein>
<proteinExistence type="predicted"/>
<dbReference type="Pfam" id="PF10976">
    <property type="entry name" value="DUF2790"/>
    <property type="match status" value="1"/>
</dbReference>
<organism evidence="2 3">
    <name type="scientific">Pseudomonas fluorescens HK44</name>
    <dbReference type="NCBI Taxonomy" id="1042209"/>
    <lineage>
        <taxon>Bacteria</taxon>
        <taxon>Pseudomonadati</taxon>
        <taxon>Pseudomonadota</taxon>
        <taxon>Gammaproteobacteria</taxon>
        <taxon>Pseudomonadales</taxon>
        <taxon>Pseudomonadaceae</taxon>
        <taxon>Pseudomonas</taxon>
    </lineage>
</organism>
<accession>A0A010T813</accession>
<evidence type="ECO:0008006" key="4">
    <source>
        <dbReference type="Google" id="ProtNLM"/>
    </source>
</evidence>
<dbReference type="HOGENOM" id="CLU_163360_1_0_6"/>
<dbReference type="AlphaFoldDB" id="A0A010T813"/>
<keyword evidence="1" id="KW-0732">Signal</keyword>
<comment type="caution">
    <text evidence="2">The sequence shown here is derived from an EMBL/GenBank/DDBJ whole genome shotgun (WGS) entry which is preliminary data.</text>
</comment>
<feature type="signal peptide" evidence="1">
    <location>
        <begin position="1"/>
        <end position="23"/>
    </location>
</feature>
<feature type="chain" id="PRO_5001458120" description="DUF2790 domain-containing protein" evidence="1">
    <location>
        <begin position="24"/>
        <end position="87"/>
    </location>
</feature>
<dbReference type="Proteomes" id="UP000022611">
    <property type="component" value="Unassembled WGS sequence"/>
</dbReference>